<evidence type="ECO:0000256" key="7">
    <source>
        <dbReference type="ARBA" id="ARBA00082969"/>
    </source>
</evidence>
<accession>A0A8T0F431</accession>
<dbReference type="SUPFAM" id="SSF48179">
    <property type="entry name" value="6-phosphogluconate dehydrogenase C-terminal domain-like"/>
    <property type="match status" value="1"/>
</dbReference>
<dbReference type="GO" id="GO:0050661">
    <property type="term" value="F:NADP binding"/>
    <property type="evidence" value="ECO:0007669"/>
    <property type="project" value="InterPro"/>
</dbReference>
<dbReference type="SUPFAM" id="SSF51735">
    <property type="entry name" value="NAD(P)-binding Rossmann-fold domains"/>
    <property type="match status" value="1"/>
</dbReference>
<evidence type="ECO:0000259" key="9">
    <source>
        <dbReference type="PROSITE" id="PS50812"/>
    </source>
</evidence>
<keyword evidence="11" id="KW-1185">Reference proteome</keyword>
<dbReference type="Pfam" id="PF00855">
    <property type="entry name" value="PWWP"/>
    <property type="match status" value="1"/>
</dbReference>
<proteinExistence type="inferred from homology"/>
<dbReference type="EMBL" id="JABXBU010000030">
    <property type="protein sequence ID" value="KAF8785212.1"/>
    <property type="molecule type" value="Genomic_DNA"/>
</dbReference>
<dbReference type="Proteomes" id="UP000807504">
    <property type="component" value="Unassembled WGS sequence"/>
</dbReference>
<dbReference type="InterPro" id="IPR013328">
    <property type="entry name" value="6PGD_dom2"/>
</dbReference>
<evidence type="ECO:0000256" key="6">
    <source>
        <dbReference type="ARBA" id="ARBA00078412"/>
    </source>
</evidence>
<keyword evidence="3" id="KW-0158">Chromosome</keyword>
<dbReference type="InterPro" id="IPR008927">
    <property type="entry name" value="6-PGluconate_DH-like_C_sf"/>
</dbReference>
<organism evidence="10 11">
    <name type="scientific">Argiope bruennichi</name>
    <name type="common">Wasp spider</name>
    <name type="synonym">Aranea bruennichi</name>
    <dbReference type="NCBI Taxonomy" id="94029"/>
    <lineage>
        <taxon>Eukaryota</taxon>
        <taxon>Metazoa</taxon>
        <taxon>Ecdysozoa</taxon>
        <taxon>Arthropoda</taxon>
        <taxon>Chelicerata</taxon>
        <taxon>Arachnida</taxon>
        <taxon>Araneae</taxon>
        <taxon>Araneomorphae</taxon>
        <taxon>Entelegynae</taxon>
        <taxon>Araneoidea</taxon>
        <taxon>Araneidae</taxon>
        <taxon>Argiope</taxon>
    </lineage>
</organism>
<dbReference type="InterPro" id="IPR000313">
    <property type="entry name" value="PWWP_dom"/>
</dbReference>
<dbReference type="Gene3D" id="3.40.50.720">
    <property type="entry name" value="NAD(P)-binding Rossmann-like Domain"/>
    <property type="match status" value="1"/>
</dbReference>
<dbReference type="InterPro" id="IPR036291">
    <property type="entry name" value="NAD(P)-bd_dom_sf"/>
</dbReference>
<feature type="region of interest" description="Disordered" evidence="8">
    <location>
        <begin position="137"/>
        <end position="175"/>
    </location>
</feature>
<dbReference type="FunFam" id="3.40.50.720:FF:000058">
    <property type="entry name" value="Putative oxidoreductase GLYR1 homolog"/>
    <property type="match status" value="1"/>
</dbReference>
<comment type="similarity">
    <text evidence="2">Belongs to the HIBADH-related family. NP60 subfamily.</text>
</comment>
<evidence type="ECO:0000256" key="4">
    <source>
        <dbReference type="ARBA" id="ARBA00030287"/>
    </source>
</evidence>
<dbReference type="GO" id="GO:0140673">
    <property type="term" value="P:transcription elongation-coupled chromatin remodeling"/>
    <property type="evidence" value="ECO:0007669"/>
    <property type="project" value="TreeGrafter"/>
</dbReference>
<dbReference type="Gene3D" id="1.10.1040.10">
    <property type="entry name" value="N-(1-d-carboxylethyl)-l-norvaline Dehydrogenase, domain 2"/>
    <property type="match status" value="1"/>
</dbReference>
<comment type="caution">
    <text evidence="10">The sequence shown here is derived from an EMBL/GenBank/DDBJ whole genome shotgun (WGS) entry which is preliminary data.</text>
</comment>
<dbReference type="Pfam" id="PF14833">
    <property type="entry name" value="NAD_binding_11"/>
    <property type="match status" value="1"/>
</dbReference>
<evidence type="ECO:0000256" key="8">
    <source>
        <dbReference type="SAM" id="MobiDB-lite"/>
    </source>
</evidence>
<dbReference type="Pfam" id="PF03446">
    <property type="entry name" value="NAD_binding_2"/>
    <property type="match status" value="1"/>
</dbReference>
<feature type="compositionally biased region" description="Basic residues" evidence="8">
    <location>
        <begin position="149"/>
        <end position="174"/>
    </location>
</feature>
<dbReference type="InterPro" id="IPR006115">
    <property type="entry name" value="6PGDH_NADP-bd"/>
</dbReference>
<dbReference type="AlphaFoldDB" id="A0A8T0F431"/>
<gene>
    <name evidence="10" type="ORF">HNY73_010784</name>
</gene>
<reference evidence="10" key="2">
    <citation type="submission" date="2020-06" db="EMBL/GenBank/DDBJ databases">
        <authorList>
            <person name="Sheffer M."/>
        </authorList>
    </citation>
    <scope>NUCLEOTIDE SEQUENCE</scope>
</reference>
<protein>
    <recommendedName>
        <fullName evidence="5">Cytokine-like nuclear factor N-PAC</fullName>
    </recommendedName>
    <alternativeName>
        <fullName evidence="4">Glyoxylate reductase 1 homolog</fullName>
    </alternativeName>
    <alternativeName>
        <fullName evidence="7">Nuclear protein NP60 homolog</fullName>
    </alternativeName>
    <alternativeName>
        <fullName evidence="6">Putative oxidoreductase GLYR1 homolog</fullName>
    </alternativeName>
</protein>
<name>A0A8T0F431_ARGBR</name>
<dbReference type="GO" id="GO:0003677">
    <property type="term" value="F:DNA binding"/>
    <property type="evidence" value="ECO:0007669"/>
    <property type="project" value="TreeGrafter"/>
</dbReference>
<dbReference type="PANTHER" id="PTHR43580:SF2">
    <property type="entry name" value="CYTOKINE-LIKE NUCLEAR FACTOR N-PAC"/>
    <property type="match status" value="1"/>
</dbReference>
<dbReference type="PROSITE" id="PS50812">
    <property type="entry name" value="PWWP"/>
    <property type="match status" value="1"/>
</dbReference>
<dbReference type="Gene3D" id="2.30.30.140">
    <property type="match status" value="1"/>
</dbReference>
<dbReference type="SMART" id="SM00293">
    <property type="entry name" value="PWWP"/>
    <property type="match status" value="1"/>
</dbReference>
<reference evidence="10" key="1">
    <citation type="journal article" date="2020" name="bioRxiv">
        <title>Chromosome-level reference genome of the European wasp spider Argiope bruennichi: a resource for studies on range expansion and evolutionary adaptation.</title>
        <authorList>
            <person name="Sheffer M.M."/>
            <person name="Hoppe A."/>
            <person name="Krehenwinkel H."/>
            <person name="Uhl G."/>
            <person name="Kuss A.W."/>
            <person name="Jensen L."/>
            <person name="Jensen C."/>
            <person name="Gillespie R.G."/>
            <person name="Hoff K.J."/>
            <person name="Prost S."/>
        </authorList>
    </citation>
    <scope>NUCLEOTIDE SEQUENCE</scope>
</reference>
<dbReference type="InterPro" id="IPR051265">
    <property type="entry name" value="HIBADH-related_NP60_sf"/>
</dbReference>
<feature type="domain" description="PWWP" evidence="9">
    <location>
        <begin position="9"/>
        <end position="68"/>
    </location>
</feature>
<evidence type="ECO:0000313" key="10">
    <source>
        <dbReference type="EMBL" id="KAF8785212.1"/>
    </source>
</evidence>
<sequence length="499" mass="55407">MATKKYFEIGDLVWAKTQSFPFWPARIVKPPTDAKSSAPEMERHYIFFFGIENCTWIQDENIVHHSEEMVQAAAFNEENSNSLELAIKQITEEAPKEAKLLVKEQAAAFNEENSNSLELAIKQITEEAPKEAKLLVKEKESPEVSTSGTKKKTAKVERRKRKTESSGVRKKAANKRISTVTKQDFIEPQLDPIINLWEFNEAVRAKNVIPSNKKIGFIGLGMMGQRLVKNLLTTNHQVTVWNRTLEKCIDFVRAGAALAQSPCDIVQKCDIIFCCVSDSEASKAVVFGHQGILLGLDRSPPGSKGYVEMTTMDPTTSIEIGGVITHKGGRYLEAPINGSWKTAENGNLIILSAGDRQLFRNCKSCFTTFSKISRHLSFDVGCASKMNLINSMLIGTAQAAFAEAMALVRCCNLSQDIYLQILKHGPLNSRFIREKGSALLAGDFSPNISLKYQQKDLHLALSLGNDCGQPMSVTATANQVFQRAKLHDFTDVYADYLSN</sequence>
<dbReference type="GO" id="GO:0031491">
    <property type="term" value="F:nucleosome binding"/>
    <property type="evidence" value="ECO:0007669"/>
    <property type="project" value="TreeGrafter"/>
</dbReference>
<dbReference type="GO" id="GO:0051287">
    <property type="term" value="F:NAD binding"/>
    <property type="evidence" value="ECO:0007669"/>
    <property type="project" value="InterPro"/>
</dbReference>
<dbReference type="PANTHER" id="PTHR43580">
    <property type="entry name" value="OXIDOREDUCTASE GLYR1-RELATED"/>
    <property type="match status" value="1"/>
</dbReference>
<evidence type="ECO:0000256" key="3">
    <source>
        <dbReference type="ARBA" id="ARBA00022454"/>
    </source>
</evidence>
<dbReference type="InterPro" id="IPR029154">
    <property type="entry name" value="HIBADH-like_NADP-bd"/>
</dbReference>
<evidence type="ECO:0000256" key="5">
    <source>
        <dbReference type="ARBA" id="ARBA00034140"/>
    </source>
</evidence>
<dbReference type="GO" id="GO:0000785">
    <property type="term" value="C:chromatin"/>
    <property type="evidence" value="ECO:0007669"/>
    <property type="project" value="TreeGrafter"/>
</dbReference>
<evidence type="ECO:0000313" key="11">
    <source>
        <dbReference type="Proteomes" id="UP000807504"/>
    </source>
</evidence>
<evidence type="ECO:0000256" key="2">
    <source>
        <dbReference type="ARBA" id="ARBA00007598"/>
    </source>
</evidence>
<evidence type="ECO:0000256" key="1">
    <source>
        <dbReference type="ARBA" id="ARBA00004286"/>
    </source>
</evidence>
<dbReference type="SUPFAM" id="SSF63748">
    <property type="entry name" value="Tudor/PWWP/MBT"/>
    <property type="match status" value="1"/>
</dbReference>
<comment type="subcellular location">
    <subcellularLocation>
        <location evidence="1">Chromosome</location>
    </subcellularLocation>
</comment>